<organism evidence="1 2">
    <name type="scientific">Nocardia otitidiscaviarum</name>
    <dbReference type="NCBI Taxonomy" id="1823"/>
    <lineage>
        <taxon>Bacteria</taxon>
        <taxon>Bacillati</taxon>
        <taxon>Actinomycetota</taxon>
        <taxon>Actinomycetes</taxon>
        <taxon>Mycobacteriales</taxon>
        <taxon>Nocardiaceae</taxon>
        <taxon>Nocardia</taxon>
    </lineage>
</organism>
<protein>
    <submittedName>
        <fullName evidence="1">Protein of uncharacterized function (DUF3703)</fullName>
    </submittedName>
</protein>
<dbReference type="EMBL" id="UGRY01000004">
    <property type="protein sequence ID" value="SUD48395.1"/>
    <property type="molecule type" value="Genomic_DNA"/>
</dbReference>
<dbReference type="STRING" id="1406858.GCA_000710895_00788"/>
<evidence type="ECO:0000313" key="1">
    <source>
        <dbReference type="EMBL" id="SUD48395.1"/>
    </source>
</evidence>
<gene>
    <name evidence="1" type="ORF">NCTC1934_05729</name>
</gene>
<keyword evidence="2" id="KW-1185">Reference proteome</keyword>
<evidence type="ECO:0000313" key="2">
    <source>
        <dbReference type="Proteomes" id="UP000255467"/>
    </source>
</evidence>
<name>A0A379JIT8_9NOCA</name>
<dbReference type="AlphaFoldDB" id="A0A379JIT8"/>
<sequence length="120" mass="13175">MAPMPPAIRAAFEAELTTARRTTDPDSGWRALERAHILSQPWPWPHTRAHWHMLRLALHTHNRPETRGQLIRLAVAAIASALGRVPLGNTGRTSVGLTTPMPLPTDLARLLTDAGITATR</sequence>
<accession>A0A379JIT8</accession>
<reference evidence="1 2" key="1">
    <citation type="submission" date="2018-06" db="EMBL/GenBank/DDBJ databases">
        <authorList>
            <consortium name="Pathogen Informatics"/>
            <person name="Doyle S."/>
        </authorList>
    </citation>
    <scope>NUCLEOTIDE SEQUENCE [LARGE SCALE GENOMIC DNA]</scope>
    <source>
        <strain evidence="1 2">NCTC1934</strain>
    </source>
</reference>
<dbReference type="Pfam" id="PF12487">
    <property type="entry name" value="DUF3703"/>
    <property type="match status" value="1"/>
</dbReference>
<proteinExistence type="predicted"/>
<dbReference type="Proteomes" id="UP000255467">
    <property type="component" value="Unassembled WGS sequence"/>
</dbReference>
<dbReference type="InterPro" id="IPR022172">
    <property type="entry name" value="DUF3703"/>
</dbReference>